<evidence type="ECO:0000256" key="1">
    <source>
        <dbReference type="SAM" id="SignalP"/>
    </source>
</evidence>
<dbReference type="EMBL" id="FOJB01000001">
    <property type="protein sequence ID" value="SEW30132.1"/>
    <property type="molecule type" value="Genomic_DNA"/>
</dbReference>
<dbReference type="AlphaFoldDB" id="A0A1I0QT64"/>
<keyword evidence="3" id="KW-1185">Reference proteome</keyword>
<protein>
    <submittedName>
        <fullName evidence="2">Uncharacterized protein</fullName>
    </submittedName>
</protein>
<dbReference type="OrthoDB" id="8451541at2"/>
<evidence type="ECO:0000313" key="3">
    <source>
        <dbReference type="Proteomes" id="UP000199650"/>
    </source>
</evidence>
<reference evidence="2 3" key="1">
    <citation type="submission" date="2016-10" db="EMBL/GenBank/DDBJ databases">
        <authorList>
            <person name="de Groot N.N."/>
        </authorList>
    </citation>
    <scope>NUCLEOTIDE SEQUENCE [LARGE SCALE GENOMIC DNA]</scope>
    <source>
        <strain evidence="2 3">DSM 29439</strain>
    </source>
</reference>
<dbReference type="STRING" id="1173584.SAMN05444851_2850"/>
<accession>A0A1I0QT64</accession>
<sequence>MRGPLLAALFMVPDTALALSCQPYNAIAAFIEAADSDDQYVAVLGRLSFDESKVPEVDWSRQQDVRPNNFLTGRIKGKSLTPSGFDAPFARDMKINLQCRGPWCARIQNGAEHLVFLKRKNGHYLLQVDPCGEFAFGKPDRKTIRKIESCMQGKKCDPELPRR</sequence>
<feature type="chain" id="PRO_5011778296" evidence="1">
    <location>
        <begin position="19"/>
        <end position="163"/>
    </location>
</feature>
<evidence type="ECO:0000313" key="2">
    <source>
        <dbReference type="EMBL" id="SEW30132.1"/>
    </source>
</evidence>
<feature type="signal peptide" evidence="1">
    <location>
        <begin position="1"/>
        <end position="18"/>
    </location>
</feature>
<gene>
    <name evidence="2" type="ORF">SAMN05444851_2850</name>
</gene>
<dbReference type="Proteomes" id="UP000199650">
    <property type="component" value="Unassembled WGS sequence"/>
</dbReference>
<proteinExistence type="predicted"/>
<dbReference type="RefSeq" id="WP_091431531.1">
    <property type="nucleotide sequence ID" value="NZ_FOJB01000001.1"/>
</dbReference>
<organism evidence="2 3">
    <name type="scientific">Aliiroseovarius sediminilitoris</name>
    <dbReference type="NCBI Taxonomy" id="1173584"/>
    <lineage>
        <taxon>Bacteria</taxon>
        <taxon>Pseudomonadati</taxon>
        <taxon>Pseudomonadota</taxon>
        <taxon>Alphaproteobacteria</taxon>
        <taxon>Rhodobacterales</taxon>
        <taxon>Paracoccaceae</taxon>
        <taxon>Aliiroseovarius</taxon>
    </lineage>
</organism>
<keyword evidence="1" id="KW-0732">Signal</keyword>
<name>A0A1I0QT64_9RHOB</name>